<accession>A0ABS2QWD0</accession>
<name>A0ABS2QWD0_9BACI</name>
<organism evidence="1 2">
    <name type="scientific">Priestia iocasae</name>
    <dbReference type="NCBI Taxonomy" id="2291674"/>
    <lineage>
        <taxon>Bacteria</taxon>
        <taxon>Bacillati</taxon>
        <taxon>Bacillota</taxon>
        <taxon>Bacilli</taxon>
        <taxon>Bacillales</taxon>
        <taxon>Bacillaceae</taxon>
        <taxon>Priestia</taxon>
    </lineage>
</organism>
<proteinExistence type="predicted"/>
<reference evidence="1 2" key="1">
    <citation type="submission" date="2021-01" db="EMBL/GenBank/DDBJ databases">
        <title>Genomic Encyclopedia of Type Strains, Phase IV (KMG-IV): sequencing the most valuable type-strain genomes for metagenomic binning, comparative biology and taxonomic classification.</title>
        <authorList>
            <person name="Goeker M."/>
        </authorList>
    </citation>
    <scope>NUCLEOTIDE SEQUENCE [LARGE SCALE GENOMIC DNA]</scope>
    <source>
        <strain evidence="1 2">DSM 104297</strain>
    </source>
</reference>
<evidence type="ECO:0000313" key="2">
    <source>
        <dbReference type="Proteomes" id="UP000809829"/>
    </source>
</evidence>
<protein>
    <recommendedName>
        <fullName evidence="3">Photosystem II protein M</fullName>
    </recommendedName>
</protein>
<comment type="caution">
    <text evidence="1">The sequence shown here is derived from an EMBL/GenBank/DDBJ whole genome shotgun (WGS) entry which is preliminary data.</text>
</comment>
<dbReference type="EMBL" id="JAFBFC010000003">
    <property type="protein sequence ID" value="MBM7703257.1"/>
    <property type="molecule type" value="Genomic_DNA"/>
</dbReference>
<dbReference type="Proteomes" id="UP000809829">
    <property type="component" value="Unassembled WGS sequence"/>
</dbReference>
<keyword evidence="2" id="KW-1185">Reference proteome</keyword>
<sequence length="30" mass="3363">MVSLFVIGTIVTYTALTTYVMKNIEKVQKA</sequence>
<gene>
    <name evidence="1" type="ORF">JOC83_002104</name>
</gene>
<evidence type="ECO:0008006" key="3">
    <source>
        <dbReference type="Google" id="ProtNLM"/>
    </source>
</evidence>
<evidence type="ECO:0000313" key="1">
    <source>
        <dbReference type="EMBL" id="MBM7703257.1"/>
    </source>
</evidence>